<dbReference type="GO" id="GO:0005634">
    <property type="term" value="C:nucleus"/>
    <property type="evidence" value="ECO:0007669"/>
    <property type="project" value="UniProtKB-SubCell"/>
</dbReference>
<dbReference type="EMBL" id="SDRB02011453">
    <property type="protein sequence ID" value="THG01254.1"/>
    <property type="molecule type" value="Genomic_DNA"/>
</dbReference>
<dbReference type="PANTHER" id="PTHR33172">
    <property type="entry name" value="OS08G0516900 PROTEIN"/>
    <property type="match status" value="1"/>
</dbReference>
<feature type="region of interest" description="Disordered" evidence="3">
    <location>
        <begin position="21"/>
        <end position="90"/>
    </location>
</feature>
<feature type="compositionally biased region" description="Low complexity" evidence="3">
    <location>
        <begin position="190"/>
        <end position="205"/>
    </location>
</feature>
<feature type="compositionally biased region" description="Low complexity" evidence="3">
    <location>
        <begin position="220"/>
        <end position="231"/>
    </location>
</feature>
<protein>
    <recommendedName>
        <fullName evidence="6">MTD1</fullName>
    </recommendedName>
</protein>
<comment type="subcellular location">
    <subcellularLocation>
        <location evidence="1">Nucleus</location>
    </subcellularLocation>
</comment>
<keyword evidence="2" id="KW-0539">Nucleus</keyword>
<sequence>MTIALESSSRIERSGLRHGMMSCGSVYESPESGRPVAGNFAGNKRKRSTGLFGDSSSSSSIGRDSDSSGGELDGDADSGDGEVQSSFKGPLDSLDALEEVLPMKRGISKFYCGKSKSFTSLADAVSCSSLKEIVKPENAYTRKRKNLLAYSTLFDKNRNSPLRGNSGGISKRPANSNRSTSALAMTMNGNESNNNSESSNSNSSSTTPCRPPLHPHGRKSPNNESSLSPPERTFSPWRSFSLSDLQCAAAATPSITGLVISNGDKDKLQ</sequence>
<dbReference type="InterPro" id="IPR051992">
    <property type="entry name" value="OxStress_Response_Reg"/>
</dbReference>
<feature type="compositionally biased region" description="Polar residues" evidence="3">
    <location>
        <begin position="173"/>
        <end position="189"/>
    </location>
</feature>
<accession>A0A4S4DG10</accession>
<dbReference type="Proteomes" id="UP000306102">
    <property type="component" value="Unassembled WGS sequence"/>
</dbReference>
<reference evidence="4 5" key="1">
    <citation type="journal article" date="2018" name="Proc. Natl. Acad. Sci. U.S.A.">
        <title>Draft genome sequence of Camellia sinensis var. sinensis provides insights into the evolution of the tea genome and tea quality.</title>
        <authorList>
            <person name="Wei C."/>
            <person name="Yang H."/>
            <person name="Wang S."/>
            <person name="Zhao J."/>
            <person name="Liu C."/>
            <person name="Gao L."/>
            <person name="Xia E."/>
            <person name="Lu Y."/>
            <person name="Tai Y."/>
            <person name="She G."/>
            <person name="Sun J."/>
            <person name="Cao H."/>
            <person name="Tong W."/>
            <person name="Gao Q."/>
            <person name="Li Y."/>
            <person name="Deng W."/>
            <person name="Jiang X."/>
            <person name="Wang W."/>
            <person name="Chen Q."/>
            <person name="Zhang S."/>
            <person name="Li H."/>
            <person name="Wu J."/>
            <person name="Wang P."/>
            <person name="Li P."/>
            <person name="Shi C."/>
            <person name="Zheng F."/>
            <person name="Jian J."/>
            <person name="Huang B."/>
            <person name="Shan D."/>
            <person name="Shi M."/>
            <person name="Fang C."/>
            <person name="Yue Y."/>
            <person name="Li F."/>
            <person name="Li D."/>
            <person name="Wei S."/>
            <person name="Han B."/>
            <person name="Jiang C."/>
            <person name="Yin Y."/>
            <person name="Xia T."/>
            <person name="Zhang Z."/>
            <person name="Bennetzen J.L."/>
            <person name="Zhao S."/>
            <person name="Wan X."/>
        </authorList>
    </citation>
    <scope>NUCLEOTIDE SEQUENCE [LARGE SCALE GENOMIC DNA]</scope>
    <source>
        <strain evidence="5">cv. Shuchazao</strain>
        <tissue evidence="4">Leaf</tissue>
    </source>
</reference>
<keyword evidence="5" id="KW-1185">Reference proteome</keyword>
<comment type="caution">
    <text evidence="4">The sequence shown here is derived from an EMBL/GenBank/DDBJ whole genome shotgun (WGS) entry which is preliminary data.</text>
</comment>
<dbReference type="PANTHER" id="PTHR33172:SF96">
    <property type="entry name" value="PROTEIN OXIDATIVE STRESS 3 LIKE 3"/>
    <property type="match status" value="1"/>
</dbReference>
<dbReference type="AlphaFoldDB" id="A0A4S4DG10"/>
<feature type="region of interest" description="Disordered" evidence="3">
    <location>
        <begin position="156"/>
        <end position="235"/>
    </location>
</feature>
<gene>
    <name evidence="4" type="ORF">TEA_008050</name>
</gene>
<name>A0A4S4DG10_CAMSN</name>
<evidence type="ECO:0008006" key="6">
    <source>
        <dbReference type="Google" id="ProtNLM"/>
    </source>
</evidence>
<evidence type="ECO:0000256" key="3">
    <source>
        <dbReference type="SAM" id="MobiDB-lite"/>
    </source>
</evidence>
<evidence type="ECO:0000256" key="1">
    <source>
        <dbReference type="ARBA" id="ARBA00004123"/>
    </source>
</evidence>
<dbReference type="GO" id="GO:0006950">
    <property type="term" value="P:response to stress"/>
    <property type="evidence" value="ECO:0007669"/>
    <property type="project" value="UniProtKB-ARBA"/>
</dbReference>
<evidence type="ECO:0000313" key="4">
    <source>
        <dbReference type="EMBL" id="THG01254.1"/>
    </source>
</evidence>
<proteinExistence type="predicted"/>
<evidence type="ECO:0000313" key="5">
    <source>
        <dbReference type="Proteomes" id="UP000306102"/>
    </source>
</evidence>
<evidence type="ECO:0000256" key="2">
    <source>
        <dbReference type="ARBA" id="ARBA00023242"/>
    </source>
</evidence>
<dbReference type="STRING" id="542762.A0A4S4DG10"/>
<organism evidence="4 5">
    <name type="scientific">Camellia sinensis var. sinensis</name>
    <name type="common">China tea</name>
    <dbReference type="NCBI Taxonomy" id="542762"/>
    <lineage>
        <taxon>Eukaryota</taxon>
        <taxon>Viridiplantae</taxon>
        <taxon>Streptophyta</taxon>
        <taxon>Embryophyta</taxon>
        <taxon>Tracheophyta</taxon>
        <taxon>Spermatophyta</taxon>
        <taxon>Magnoliopsida</taxon>
        <taxon>eudicotyledons</taxon>
        <taxon>Gunneridae</taxon>
        <taxon>Pentapetalae</taxon>
        <taxon>asterids</taxon>
        <taxon>Ericales</taxon>
        <taxon>Theaceae</taxon>
        <taxon>Camellia</taxon>
    </lineage>
</organism>
<feature type="compositionally biased region" description="Low complexity" evidence="3">
    <location>
        <begin position="53"/>
        <end position="70"/>
    </location>
</feature>